<comment type="caution">
    <text evidence="1">The sequence shown here is derived from an EMBL/GenBank/DDBJ whole genome shotgun (WGS) entry which is preliminary data.</text>
</comment>
<protein>
    <submittedName>
        <fullName evidence="1">PaaX family transcriptional regulator</fullName>
    </submittedName>
</protein>
<organism evidence="1 2">
    <name type="scientific">Lampropedia aestuarii</name>
    <dbReference type="NCBI Taxonomy" id="2562762"/>
    <lineage>
        <taxon>Bacteria</taxon>
        <taxon>Pseudomonadati</taxon>
        <taxon>Pseudomonadota</taxon>
        <taxon>Betaproteobacteria</taxon>
        <taxon>Burkholderiales</taxon>
        <taxon>Comamonadaceae</taxon>
        <taxon>Lampropedia</taxon>
    </lineage>
</organism>
<dbReference type="SUPFAM" id="SSF46785">
    <property type="entry name" value="Winged helix' DNA-binding domain"/>
    <property type="match status" value="1"/>
</dbReference>
<dbReference type="GO" id="GO:0006351">
    <property type="term" value="P:DNA-templated transcription"/>
    <property type="evidence" value="ECO:0007669"/>
    <property type="project" value="TreeGrafter"/>
</dbReference>
<dbReference type="Proteomes" id="UP000306236">
    <property type="component" value="Unassembled WGS sequence"/>
</dbReference>
<reference evidence="1 2" key="1">
    <citation type="submission" date="2019-04" db="EMBL/GenBank/DDBJ databases">
        <title>Lampropedia sp YIM MLB12 draf genome.</title>
        <authorList>
            <person name="Wang Y.-X."/>
        </authorList>
    </citation>
    <scope>NUCLEOTIDE SEQUENCE [LARGE SCALE GENOMIC DNA]</scope>
    <source>
        <strain evidence="1 2">YIM MLB12</strain>
    </source>
</reference>
<dbReference type="RefSeq" id="WP_136406409.1">
    <property type="nucleotide sequence ID" value="NZ_SSWX01000010.1"/>
</dbReference>
<name>A0A4S5BLP9_9BURK</name>
<dbReference type="Gene3D" id="1.10.10.10">
    <property type="entry name" value="Winged helix-like DNA-binding domain superfamily/Winged helix DNA-binding domain"/>
    <property type="match status" value="1"/>
</dbReference>
<accession>A0A4S5BLP9</accession>
<sequence length="270" mass="30590">MHSLRNIELRVPRTPVLILDLLMARDAPLSANAICRVGELMGISQATMRVGLTRLVTDGKIQRSQRGLYSLARDVRALHRTVDQWQNKHALAVAWRERDWIAVYDGNLSKSDRAVRRRHALSLALFGIKELRPGLHVRPNNLKGGIAVQSRRLRELGMARSAIVFKASAFEQQDQSQAMHLWDIEQLIRTDDAFIAALEQSTAALPHLPLGAAAKESLLLGRAVIAHLVRDPVLPIEMMPRTSRDKLLLLATQYQREARNLWSQWFEEAR</sequence>
<dbReference type="InterPro" id="IPR036388">
    <property type="entry name" value="WH-like_DNA-bd_sf"/>
</dbReference>
<dbReference type="InterPro" id="IPR036390">
    <property type="entry name" value="WH_DNA-bd_sf"/>
</dbReference>
<dbReference type="PANTHER" id="PTHR30319">
    <property type="entry name" value="PHENYLACETIC ACID REGULATOR-RELATED TRANSCRIPTIONAL REPRESSOR"/>
    <property type="match status" value="1"/>
</dbReference>
<evidence type="ECO:0000313" key="2">
    <source>
        <dbReference type="Proteomes" id="UP000306236"/>
    </source>
</evidence>
<dbReference type="AlphaFoldDB" id="A0A4S5BLP9"/>
<keyword evidence="2" id="KW-1185">Reference proteome</keyword>
<dbReference type="OrthoDB" id="6380574at2"/>
<dbReference type="PANTHER" id="PTHR30319:SF1">
    <property type="entry name" value="TRANSCRIPTIONAL REPRESSOR PAAX"/>
    <property type="match status" value="1"/>
</dbReference>
<proteinExistence type="predicted"/>
<gene>
    <name evidence="1" type="ORF">E8K88_09395</name>
</gene>
<evidence type="ECO:0000313" key="1">
    <source>
        <dbReference type="EMBL" id="THJ33484.1"/>
    </source>
</evidence>
<dbReference type="EMBL" id="SSWX01000010">
    <property type="protein sequence ID" value="THJ33484.1"/>
    <property type="molecule type" value="Genomic_DNA"/>
</dbReference>